<keyword evidence="2" id="KW-1185">Reference proteome</keyword>
<dbReference type="VEuPathDB" id="VectorBase:AALB004149"/>
<dbReference type="Proteomes" id="UP000069272">
    <property type="component" value="Chromosome 3L"/>
</dbReference>
<sequence>MVSVRTRIGGAHTERILLPLELRIVSYRVVHLLHTGRQVIGL</sequence>
<evidence type="ECO:0000313" key="1">
    <source>
        <dbReference type="EnsemblMetazoa" id="AALB004149-PA"/>
    </source>
</evidence>
<reference evidence="1" key="2">
    <citation type="submission" date="2022-08" db="UniProtKB">
        <authorList>
            <consortium name="EnsemblMetazoa"/>
        </authorList>
    </citation>
    <scope>IDENTIFICATION</scope>
    <source>
        <strain evidence="1">STECLA/ALBI9_A</strain>
    </source>
</reference>
<proteinExistence type="predicted"/>
<dbReference type="EnsemblMetazoa" id="AALB004149-RA">
    <property type="protein sequence ID" value="AALB004149-PA"/>
    <property type="gene ID" value="AALB004149"/>
</dbReference>
<reference evidence="1 2" key="1">
    <citation type="journal article" date="2017" name="G3 (Bethesda)">
        <title>The Physical Genome Mapping of Anopheles albimanus Corrected Scaffold Misassemblies and Identified Interarm Rearrangements in Genus Anopheles.</title>
        <authorList>
            <person name="Artemov G.N."/>
            <person name="Peery A.N."/>
            <person name="Jiang X."/>
            <person name="Tu Z."/>
            <person name="Stegniy V.N."/>
            <person name="Sharakhova M.V."/>
            <person name="Sharakhov I.V."/>
        </authorList>
    </citation>
    <scope>NUCLEOTIDE SEQUENCE [LARGE SCALE GENOMIC DNA]</scope>
    <source>
        <strain evidence="1 2">ALBI9_A</strain>
    </source>
</reference>
<evidence type="ECO:0000313" key="2">
    <source>
        <dbReference type="Proteomes" id="UP000069272"/>
    </source>
</evidence>
<accession>A0A182FCB5</accession>
<name>A0A182FCB5_ANOAL</name>
<organism evidence="1 2">
    <name type="scientific">Anopheles albimanus</name>
    <name type="common">New world malaria mosquito</name>
    <dbReference type="NCBI Taxonomy" id="7167"/>
    <lineage>
        <taxon>Eukaryota</taxon>
        <taxon>Metazoa</taxon>
        <taxon>Ecdysozoa</taxon>
        <taxon>Arthropoda</taxon>
        <taxon>Hexapoda</taxon>
        <taxon>Insecta</taxon>
        <taxon>Pterygota</taxon>
        <taxon>Neoptera</taxon>
        <taxon>Endopterygota</taxon>
        <taxon>Diptera</taxon>
        <taxon>Nematocera</taxon>
        <taxon>Culicoidea</taxon>
        <taxon>Culicidae</taxon>
        <taxon>Anophelinae</taxon>
        <taxon>Anopheles</taxon>
    </lineage>
</organism>
<protein>
    <submittedName>
        <fullName evidence="1">Uncharacterized protein</fullName>
    </submittedName>
</protein>
<dbReference type="AlphaFoldDB" id="A0A182FCB5"/>